<keyword evidence="2" id="KW-0238">DNA-binding</keyword>
<dbReference type="GO" id="GO:0003700">
    <property type="term" value="F:DNA-binding transcription factor activity"/>
    <property type="evidence" value="ECO:0007669"/>
    <property type="project" value="InterPro"/>
</dbReference>
<comment type="caution">
    <text evidence="7">The sequence shown here is derived from an EMBL/GenBank/DDBJ whole genome shotgun (WGS) entry which is preliminary data.</text>
</comment>
<dbReference type="PROSITE" id="PS01124">
    <property type="entry name" value="HTH_ARAC_FAMILY_2"/>
    <property type="match status" value="1"/>
</dbReference>
<dbReference type="SMART" id="SM00342">
    <property type="entry name" value="HTH_ARAC"/>
    <property type="match status" value="1"/>
</dbReference>
<dbReference type="AlphaFoldDB" id="A0A7W5B588"/>
<dbReference type="InterPro" id="IPR018062">
    <property type="entry name" value="HTH_AraC-typ_CS"/>
</dbReference>
<dbReference type="Pfam" id="PF00072">
    <property type="entry name" value="Response_reg"/>
    <property type="match status" value="1"/>
</dbReference>
<dbReference type="CDD" id="cd17536">
    <property type="entry name" value="REC_YesN-like"/>
    <property type="match status" value="1"/>
</dbReference>
<dbReference type="InterPro" id="IPR020449">
    <property type="entry name" value="Tscrpt_reg_AraC-type_HTH"/>
</dbReference>
<dbReference type="SMART" id="SM00448">
    <property type="entry name" value="REC"/>
    <property type="match status" value="1"/>
</dbReference>
<feature type="modified residue" description="4-aspartylphosphate" evidence="4">
    <location>
        <position position="56"/>
    </location>
</feature>
<evidence type="ECO:0000313" key="8">
    <source>
        <dbReference type="Proteomes" id="UP000570361"/>
    </source>
</evidence>
<evidence type="ECO:0000259" key="6">
    <source>
        <dbReference type="PROSITE" id="PS50110"/>
    </source>
</evidence>
<evidence type="ECO:0000256" key="4">
    <source>
        <dbReference type="PROSITE-ProRule" id="PRU00169"/>
    </source>
</evidence>
<keyword evidence="3" id="KW-0804">Transcription</keyword>
<name>A0A7W5B588_9BACL</name>
<feature type="domain" description="HTH araC/xylS-type" evidence="5">
    <location>
        <begin position="443"/>
        <end position="541"/>
    </location>
</feature>
<dbReference type="RefSeq" id="WP_183604530.1">
    <property type="nucleotide sequence ID" value="NZ_JACHXK010000033.1"/>
</dbReference>
<dbReference type="InterPro" id="IPR011006">
    <property type="entry name" value="CheY-like_superfamily"/>
</dbReference>
<dbReference type="PANTHER" id="PTHR43280">
    <property type="entry name" value="ARAC-FAMILY TRANSCRIPTIONAL REGULATOR"/>
    <property type="match status" value="1"/>
</dbReference>
<protein>
    <submittedName>
        <fullName evidence="7">Two-component system response regulator YesN</fullName>
    </submittedName>
</protein>
<dbReference type="InterPro" id="IPR009057">
    <property type="entry name" value="Homeodomain-like_sf"/>
</dbReference>
<dbReference type="EMBL" id="JACHXK010000033">
    <property type="protein sequence ID" value="MBB3114497.1"/>
    <property type="molecule type" value="Genomic_DNA"/>
</dbReference>
<sequence length="543" mass="61880">MRMRLLIVDDEPYIVDGLKEMLVELEDLELELFTAYSSEEAIERMKRTKMDIVLSDIRMPGMDGLALQRWVEAHWPRCKVIFLSGMGDFHYVQQAIRHGGVDYILKTEGDEAIEAAVRQAMKQITEEAVNEAFLKRAKDQLWQALPLLRKDWFYSVIDARTYRMSISPARLAELHIPFITGNPILMVAGRADRWQEDESGSAQMLLLYAIQNIAEEYLQQRAAIVPLILDGSHFVWLLQPRVTEQADEPVGSEQWEADIRFIIGTLESIQATIKQLLRIPVSIVTNGSPVSWEELGATYARLKQMLVLGLGDGCEMLITYCDIEEQETVSDLSDRWLLELEQVLDSGDLEQWNTLIDARFGSARFRNYAIYSQAYYCVALMLLRQLNASGEGTAPDGEQAKRLMDLHAHPSKESAVAVLKACAWSLIEQRRRSVDERTHRIIQKLNQHIRANLDQDLSLDALSAIVYLNSSYLSSLYKLCTGMNVTEYMADLRIQKAKELLAGSMMKIHEVGAQVGYGTAGYFTRFFKKHTGMTPQEYRALHE</sequence>
<dbReference type="PANTHER" id="PTHR43280:SF28">
    <property type="entry name" value="HTH-TYPE TRANSCRIPTIONAL ACTIVATOR RHAS"/>
    <property type="match status" value="1"/>
</dbReference>
<evidence type="ECO:0000259" key="5">
    <source>
        <dbReference type="PROSITE" id="PS01124"/>
    </source>
</evidence>
<dbReference type="InterPro" id="IPR001789">
    <property type="entry name" value="Sig_transdc_resp-reg_receiver"/>
</dbReference>
<reference evidence="7 8" key="1">
    <citation type="submission" date="2020-08" db="EMBL/GenBank/DDBJ databases">
        <title>Genomic Encyclopedia of Type Strains, Phase III (KMG-III): the genomes of soil and plant-associated and newly described type strains.</title>
        <authorList>
            <person name="Whitman W."/>
        </authorList>
    </citation>
    <scope>NUCLEOTIDE SEQUENCE [LARGE SCALE GENOMIC DNA]</scope>
    <source>
        <strain evidence="7 8">CECT 5862</strain>
    </source>
</reference>
<evidence type="ECO:0000313" key="7">
    <source>
        <dbReference type="EMBL" id="MBB3114497.1"/>
    </source>
</evidence>
<feature type="domain" description="Response regulatory" evidence="6">
    <location>
        <begin position="4"/>
        <end position="121"/>
    </location>
</feature>
<keyword evidence="8" id="KW-1185">Reference proteome</keyword>
<dbReference type="Gene3D" id="1.10.10.60">
    <property type="entry name" value="Homeodomain-like"/>
    <property type="match status" value="2"/>
</dbReference>
<dbReference type="InterPro" id="IPR018060">
    <property type="entry name" value="HTH_AraC"/>
</dbReference>
<evidence type="ECO:0000256" key="3">
    <source>
        <dbReference type="ARBA" id="ARBA00023163"/>
    </source>
</evidence>
<keyword evidence="4" id="KW-0597">Phosphoprotein</keyword>
<dbReference type="Gene3D" id="3.40.50.2300">
    <property type="match status" value="1"/>
</dbReference>
<dbReference type="Proteomes" id="UP000570361">
    <property type="component" value="Unassembled WGS sequence"/>
</dbReference>
<dbReference type="SUPFAM" id="SSF46689">
    <property type="entry name" value="Homeodomain-like"/>
    <property type="match status" value="2"/>
</dbReference>
<dbReference type="PROSITE" id="PS50110">
    <property type="entry name" value="RESPONSE_REGULATORY"/>
    <property type="match status" value="1"/>
</dbReference>
<dbReference type="GO" id="GO:0043565">
    <property type="term" value="F:sequence-specific DNA binding"/>
    <property type="evidence" value="ECO:0007669"/>
    <property type="project" value="InterPro"/>
</dbReference>
<accession>A0A7W5B588</accession>
<dbReference type="Pfam" id="PF12833">
    <property type="entry name" value="HTH_18"/>
    <property type="match status" value="1"/>
</dbReference>
<proteinExistence type="predicted"/>
<dbReference type="SUPFAM" id="SSF52172">
    <property type="entry name" value="CheY-like"/>
    <property type="match status" value="1"/>
</dbReference>
<organism evidence="7 8">
    <name type="scientific">Paenibacillus phyllosphaerae</name>
    <dbReference type="NCBI Taxonomy" id="274593"/>
    <lineage>
        <taxon>Bacteria</taxon>
        <taxon>Bacillati</taxon>
        <taxon>Bacillota</taxon>
        <taxon>Bacilli</taxon>
        <taxon>Bacillales</taxon>
        <taxon>Paenibacillaceae</taxon>
        <taxon>Paenibacillus</taxon>
    </lineage>
</organism>
<dbReference type="PRINTS" id="PR00032">
    <property type="entry name" value="HTHARAC"/>
</dbReference>
<gene>
    <name evidence="7" type="ORF">FHS18_006618</name>
</gene>
<evidence type="ECO:0000256" key="1">
    <source>
        <dbReference type="ARBA" id="ARBA00023015"/>
    </source>
</evidence>
<dbReference type="GO" id="GO:0000160">
    <property type="term" value="P:phosphorelay signal transduction system"/>
    <property type="evidence" value="ECO:0007669"/>
    <property type="project" value="InterPro"/>
</dbReference>
<dbReference type="PROSITE" id="PS00041">
    <property type="entry name" value="HTH_ARAC_FAMILY_1"/>
    <property type="match status" value="1"/>
</dbReference>
<keyword evidence="1" id="KW-0805">Transcription regulation</keyword>
<evidence type="ECO:0000256" key="2">
    <source>
        <dbReference type="ARBA" id="ARBA00023125"/>
    </source>
</evidence>